<proteinExistence type="predicted"/>
<accession>A0ACC2NYV2</accession>
<gene>
    <name evidence="1" type="ORF">QAD02_011562</name>
</gene>
<dbReference type="EMBL" id="CM056742">
    <property type="protein sequence ID" value="KAJ8675776.1"/>
    <property type="molecule type" value="Genomic_DNA"/>
</dbReference>
<comment type="caution">
    <text evidence="1">The sequence shown here is derived from an EMBL/GenBank/DDBJ whole genome shotgun (WGS) entry which is preliminary data.</text>
</comment>
<sequence>MSRSLSRATASAARSTIAISTLTLLLPLLLLTLSLAPSFSNSFELETDHSREDDELLKRWREFSEFEEFRSWRRAFHRRNRDERELEFHLLGGRSSSGSIQERKVGILNPPPIDQAALMARYIVNQADWASVATISSRKDTLNYPFVNVIALSDGRRGDGTGDLYLFLTPLDFTGQDVFRDNRATLAVSLAQRRYCEAKNYDPMDPRCARVVFSGKIKAVTKENPEYAKARSSIFGRHPWLSHMPKDHHFFFAKLKIATIALLDTFGGPKIISVEDYMNPPKNNSSID</sequence>
<evidence type="ECO:0000313" key="1">
    <source>
        <dbReference type="EMBL" id="KAJ8675776.1"/>
    </source>
</evidence>
<name>A0ACC2NYV2_9HYME</name>
<organism evidence="1 2">
    <name type="scientific">Eretmocerus hayati</name>
    <dbReference type="NCBI Taxonomy" id="131215"/>
    <lineage>
        <taxon>Eukaryota</taxon>
        <taxon>Metazoa</taxon>
        <taxon>Ecdysozoa</taxon>
        <taxon>Arthropoda</taxon>
        <taxon>Hexapoda</taxon>
        <taxon>Insecta</taxon>
        <taxon>Pterygota</taxon>
        <taxon>Neoptera</taxon>
        <taxon>Endopterygota</taxon>
        <taxon>Hymenoptera</taxon>
        <taxon>Apocrita</taxon>
        <taxon>Proctotrupomorpha</taxon>
        <taxon>Chalcidoidea</taxon>
        <taxon>Aphelinidae</taxon>
        <taxon>Aphelininae</taxon>
        <taxon>Eretmocerus</taxon>
    </lineage>
</organism>
<reference evidence="1" key="1">
    <citation type="submission" date="2023-04" db="EMBL/GenBank/DDBJ databases">
        <title>A chromosome-level genome assembly of the parasitoid wasp Eretmocerus hayati.</title>
        <authorList>
            <person name="Zhong Y."/>
            <person name="Liu S."/>
            <person name="Liu Y."/>
        </authorList>
    </citation>
    <scope>NUCLEOTIDE SEQUENCE</scope>
    <source>
        <strain evidence="1">ZJU_SS_LIU_2023</strain>
    </source>
</reference>
<dbReference type="Proteomes" id="UP001239111">
    <property type="component" value="Chromosome 2"/>
</dbReference>
<evidence type="ECO:0000313" key="2">
    <source>
        <dbReference type="Proteomes" id="UP001239111"/>
    </source>
</evidence>
<protein>
    <submittedName>
        <fullName evidence="1">Uncharacterized protein</fullName>
    </submittedName>
</protein>
<keyword evidence="2" id="KW-1185">Reference proteome</keyword>